<evidence type="ECO:0000259" key="1">
    <source>
        <dbReference type="Pfam" id="PF06938"/>
    </source>
</evidence>
<evidence type="ECO:0000259" key="2">
    <source>
        <dbReference type="Pfam" id="PF21028"/>
    </source>
</evidence>
<dbReference type="eggNOG" id="COG3816">
    <property type="taxonomic scope" value="Bacteria"/>
</dbReference>
<dbReference type="InterPro" id="IPR010707">
    <property type="entry name" value="DUF1285"/>
</dbReference>
<dbReference type="Gene3D" id="2.30.270.10">
    <property type="entry name" value="duf1285 protein"/>
    <property type="match status" value="1"/>
</dbReference>
<dbReference type="Proteomes" id="UP000054058">
    <property type="component" value="Unassembled WGS sequence"/>
</dbReference>
<sequence length="186" mass="21152">MSNVELKGLSEAASFQTAQASLPPVHTWSPPFCGDMDLVIKANGEWFHEGGKIKRSAMVAMFSRILWFEAGEYFLVTPVEKVRIQVEDAPFLVTEWRWIETEYGQAIEFKTHTDDVLILGVDCDLWMDFFKGEERPYISMRYGMKALVRRNAFYGLAESLERVETSKGTGMGVISAGKSYLLMEDE</sequence>
<dbReference type="STRING" id="1122207.MUS1_15575"/>
<comment type="caution">
    <text evidence="3">The sequence shown here is derived from an EMBL/GenBank/DDBJ whole genome shotgun (WGS) entry which is preliminary data.</text>
</comment>
<feature type="domain" description="DUF1285" evidence="1">
    <location>
        <begin position="23"/>
        <end position="89"/>
    </location>
</feature>
<dbReference type="InterPro" id="IPR048341">
    <property type="entry name" value="DUF1285_N"/>
</dbReference>
<organism evidence="3 4">
    <name type="scientific">Marinomonas ushuaiensis DSM 15871</name>
    <dbReference type="NCBI Taxonomy" id="1122207"/>
    <lineage>
        <taxon>Bacteria</taxon>
        <taxon>Pseudomonadati</taxon>
        <taxon>Pseudomonadota</taxon>
        <taxon>Gammaproteobacteria</taxon>
        <taxon>Oceanospirillales</taxon>
        <taxon>Oceanospirillaceae</taxon>
        <taxon>Marinomonas</taxon>
    </lineage>
</organism>
<evidence type="ECO:0008006" key="5">
    <source>
        <dbReference type="Google" id="ProtNLM"/>
    </source>
</evidence>
<evidence type="ECO:0000313" key="4">
    <source>
        <dbReference type="Proteomes" id="UP000054058"/>
    </source>
</evidence>
<accession>X7E2N3</accession>
<dbReference type="PATRIC" id="fig|1122207.3.peg.2265"/>
<dbReference type="Pfam" id="PF21028">
    <property type="entry name" value="DUF1285_C"/>
    <property type="match status" value="1"/>
</dbReference>
<name>X7E2N3_9GAMM</name>
<dbReference type="AlphaFoldDB" id="X7E2N3"/>
<reference evidence="3 4" key="1">
    <citation type="submission" date="2014-01" db="EMBL/GenBank/DDBJ databases">
        <title>Marinomonas ushuaiensis DSM 15871 Genome Sequencing.</title>
        <authorList>
            <person name="Lai Q."/>
            <person name="Shao Z.S."/>
        </authorList>
    </citation>
    <scope>NUCLEOTIDE SEQUENCE [LARGE SCALE GENOMIC DNA]</scope>
    <source>
        <strain evidence="3 4">DSM 15871</strain>
    </source>
</reference>
<keyword evidence="4" id="KW-1185">Reference proteome</keyword>
<dbReference type="EMBL" id="JAMB01000009">
    <property type="protein sequence ID" value="ETX10334.1"/>
    <property type="molecule type" value="Genomic_DNA"/>
</dbReference>
<dbReference type="PIRSF" id="PIRSF029557">
    <property type="entry name" value="UCP029557"/>
    <property type="match status" value="1"/>
</dbReference>
<dbReference type="RefSeq" id="WP_036162437.1">
    <property type="nucleotide sequence ID" value="NZ_JAMB01000009.1"/>
</dbReference>
<dbReference type="InterPro" id="IPR048342">
    <property type="entry name" value="DUF1285_C"/>
</dbReference>
<protein>
    <recommendedName>
        <fullName evidence="5">Proteophosphoglycan</fullName>
    </recommendedName>
</protein>
<dbReference type="Pfam" id="PF06938">
    <property type="entry name" value="DUF1285_N"/>
    <property type="match status" value="1"/>
</dbReference>
<feature type="domain" description="DUF1285" evidence="2">
    <location>
        <begin position="90"/>
        <end position="181"/>
    </location>
</feature>
<dbReference type="InterPro" id="IPR023361">
    <property type="entry name" value="DUF1285_beta_roll_sf"/>
</dbReference>
<gene>
    <name evidence="3" type="ORF">MUS1_15575</name>
</gene>
<proteinExistence type="predicted"/>
<dbReference type="Gene3D" id="3.10.540.10">
    <property type="entry name" value="duf1285 like domain"/>
    <property type="match status" value="1"/>
</dbReference>
<evidence type="ECO:0000313" key="3">
    <source>
        <dbReference type="EMBL" id="ETX10334.1"/>
    </source>
</evidence>
<dbReference type="OrthoDB" id="3078366at2"/>